<dbReference type="Gene3D" id="3.40.50.300">
    <property type="entry name" value="P-loop containing nucleotide triphosphate hydrolases"/>
    <property type="match status" value="1"/>
</dbReference>
<dbReference type="CDD" id="cd03220">
    <property type="entry name" value="ABC_KpsT_Wzt"/>
    <property type="match status" value="1"/>
</dbReference>
<dbReference type="SMART" id="SM00382">
    <property type="entry name" value="AAA"/>
    <property type="match status" value="1"/>
</dbReference>
<comment type="similarity">
    <text evidence="1">Belongs to the ABC transporter superfamily.</text>
</comment>
<dbReference type="InterPro" id="IPR003593">
    <property type="entry name" value="AAA+_ATPase"/>
</dbReference>
<evidence type="ECO:0000256" key="4">
    <source>
        <dbReference type="ARBA" id="ARBA00022840"/>
    </source>
</evidence>
<dbReference type="PROSITE" id="PS50893">
    <property type="entry name" value="ABC_TRANSPORTER_2"/>
    <property type="match status" value="1"/>
</dbReference>
<evidence type="ECO:0000313" key="7">
    <source>
        <dbReference type="Proteomes" id="UP000245283"/>
    </source>
</evidence>
<keyword evidence="7" id="KW-1185">Reference proteome</keyword>
<dbReference type="InterPro" id="IPR015860">
    <property type="entry name" value="ABC_transpr_TagH-like"/>
</dbReference>
<dbReference type="Proteomes" id="UP000245283">
    <property type="component" value="Unassembled WGS sequence"/>
</dbReference>
<protein>
    <submittedName>
        <fullName evidence="6">Teichoic acid ABC transporter ATP-binding protein</fullName>
    </submittedName>
</protein>
<dbReference type="Pfam" id="PF00005">
    <property type="entry name" value="ABC_tran"/>
    <property type="match status" value="1"/>
</dbReference>
<dbReference type="InterPro" id="IPR050683">
    <property type="entry name" value="Bact_Polysacc_Export_ATP-bd"/>
</dbReference>
<dbReference type="RefSeq" id="WP_109092895.1">
    <property type="nucleotide sequence ID" value="NZ_QETB01000001.1"/>
</dbReference>
<dbReference type="GO" id="GO:0005524">
    <property type="term" value="F:ATP binding"/>
    <property type="evidence" value="ECO:0007669"/>
    <property type="project" value="UniProtKB-KW"/>
</dbReference>
<gene>
    <name evidence="6" type="ORF">DD236_03140</name>
</gene>
<proteinExistence type="inferred from homology"/>
<evidence type="ECO:0000256" key="2">
    <source>
        <dbReference type="ARBA" id="ARBA00022448"/>
    </source>
</evidence>
<dbReference type="OrthoDB" id="9778870at2"/>
<evidence type="ECO:0000259" key="5">
    <source>
        <dbReference type="PROSITE" id="PS50893"/>
    </source>
</evidence>
<accession>A0A2V1KAA3</accession>
<dbReference type="AlphaFoldDB" id="A0A2V1KAA3"/>
<evidence type="ECO:0000313" key="6">
    <source>
        <dbReference type="EMBL" id="PWF27395.1"/>
    </source>
</evidence>
<evidence type="ECO:0000256" key="1">
    <source>
        <dbReference type="ARBA" id="ARBA00005417"/>
    </source>
</evidence>
<keyword evidence="4 6" id="KW-0067">ATP-binding</keyword>
<dbReference type="InterPro" id="IPR003439">
    <property type="entry name" value="ABC_transporter-like_ATP-bd"/>
</dbReference>
<reference evidence="7" key="1">
    <citation type="submission" date="2018-05" db="EMBL/GenBank/DDBJ databases">
        <authorList>
            <person name="Li Y."/>
        </authorList>
    </citation>
    <scope>NUCLEOTIDE SEQUENCE [LARGE SCALE GENOMIC DNA]</scope>
    <source>
        <strain evidence="7">sk1b4</strain>
    </source>
</reference>
<feature type="domain" description="ABC transporter" evidence="5">
    <location>
        <begin position="38"/>
        <end position="255"/>
    </location>
</feature>
<organism evidence="6 7">
    <name type="scientific">Ancrocorticia populi</name>
    <dbReference type="NCBI Taxonomy" id="2175228"/>
    <lineage>
        <taxon>Bacteria</taxon>
        <taxon>Bacillati</taxon>
        <taxon>Actinomycetota</taxon>
        <taxon>Actinomycetes</taxon>
        <taxon>Actinomycetales</taxon>
        <taxon>Actinomycetaceae</taxon>
        <taxon>Ancrocorticia</taxon>
    </lineage>
</organism>
<evidence type="ECO:0000256" key="3">
    <source>
        <dbReference type="ARBA" id="ARBA00022741"/>
    </source>
</evidence>
<dbReference type="GO" id="GO:0016887">
    <property type="term" value="F:ATP hydrolysis activity"/>
    <property type="evidence" value="ECO:0007669"/>
    <property type="project" value="InterPro"/>
</dbReference>
<dbReference type="InterPro" id="IPR027417">
    <property type="entry name" value="P-loop_NTPase"/>
</dbReference>
<dbReference type="InterPro" id="IPR017871">
    <property type="entry name" value="ABC_transporter-like_CS"/>
</dbReference>
<dbReference type="PANTHER" id="PTHR46743">
    <property type="entry name" value="TEICHOIC ACIDS EXPORT ATP-BINDING PROTEIN TAGH"/>
    <property type="match status" value="1"/>
</dbReference>
<dbReference type="GO" id="GO:0016020">
    <property type="term" value="C:membrane"/>
    <property type="evidence" value="ECO:0007669"/>
    <property type="project" value="InterPro"/>
</dbReference>
<keyword evidence="2" id="KW-0813">Transport</keyword>
<keyword evidence="3" id="KW-0547">Nucleotide-binding</keyword>
<comment type="caution">
    <text evidence="6">The sequence shown here is derived from an EMBL/GenBank/DDBJ whole genome shotgun (WGS) entry which is preliminary data.</text>
</comment>
<sequence length="255" mass="27426">MAAPSKVLSQSVSPNTSVLVDDVSINFKIGVKSKEQKTNLFGFSKQETRVIEAVKKVSFTAERGEVIGLIGTNGSGKSTLMRAVAGLEMPTSGSVYATDKPVLLAIGASLIRDLSGSKNILLGCLAMGMSLEEARAVHPQIVEFSGLGDSIELPMRTYSSGMSARLRFSITTAVPREILIIDEALAVGDADFRTKSAERIQELKEAAGTVFLVSHSMKDIHNNCTRVLWLNKGDMMADGNPKEVVNAYKEFRAAK</sequence>
<dbReference type="PROSITE" id="PS00211">
    <property type="entry name" value="ABC_TRANSPORTER_1"/>
    <property type="match status" value="1"/>
</dbReference>
<name>A0A2V1KAA3_9ACTO</name>
<dbReference type="GO" id="GO:0140359">
    <property type="term" value="F:ABC-type transporter activity"/>
    <property type="evidence" value="ECO:0007669"/>
    <property type="project" value="InterPro"/>
</dbReference>
<dbReference type="EMBL" id="QETB01000001">
    <property type="protein sequence ID" value="PWF27395.1"/>
    <property type="molecule type" value="Genomic_DNA"/>
</dbReference>
<dbReference type="PANTHER" id="PTHR46743:SF2">
    <property type="entry name" value="TEICHOIC ACIDS EXPORT ATP-BINDING PROTEIN TAGH"/>
    <property type="match status" value="1"/>
</dbReference>
<dbReference type="SUPFAM" id="SSF52540">
    <property type="entry name" value="P-loop containing nucleoside triphosphate hydrolases"/>
    <property type="match status" value="1"/>
</dbReference>